<proteinExistence type="predicted"/>
<feature type="region of interest" description="Disordered" evidence="1">
    <location>
        <begin position="1"/>
        <end position="117"/>
    </location>
</feature>
<feature type="region of interest" description="Disordered" evidence="1">
    <location>
        <begin position="145"/>
        <end position="186"/>
    </location>
</feature>
<dbReference type="AlphaFoldDB" id="A0A1S8X5E3"/>
<evidence type="ECO:0000313" key="2">
    <source>
        <dbReference type="EMBL" id="OON21949.1"/>
    </source>
</evidence>
<feature type="compositionally biased region" description="Pro residues" evidence="1">
    <location>
        <begin position="47"/>
        <end position="63"/>
    </location>
</feature>
<feature type="non-terminal residue" evidence="2">
    <location>
        <position position="211"/>
    </location>
</feature>
<evidence type="ECO:0000313" key="3">
    <source>
        <dbReference type="Proteomes" id="UP000243686"/>
    </source>
</evidence>
<feature type="compositionally biased region" description="Low complexity" evidence="1">
    <location>
        <begin position="166"/>
        <end position="178"/>
    </location>
</feature>
<sequence>NKAVMAGNGAPPVQLQYELDFKDGYRRTSSKDQKQTSGPVGFDDMPGPAPPYAPYPTEAPPPYDEATHTPFSAFTEDSTTRQRPTSSSSSDYGWRRDFAPNRSGPRSYHPKEHTQSGSWLSNSLAAGAGFLGGYFLGSRDRAPMHHTSQSRLYPDLGGVGDETTYDSHTATTTTRTSSPRSNEDDRDSYVATEWVELLARMTCIKFQLGLR</sequence>
<protein>
    <submittedName>
        <fullName evidence="2">Uncharacterized protein</fullName>
    </submittedName>
</protein>
<dbReference type="Proteomes" id="UP000243686">
    <property type="component" value="Unassembled WGS sequence"/>
</dbReference>
<feature type="compositionally biased region" description="Basic and acidic residues" evidence="1">
    <location>
        <begin position="19"/>
        <end position="34"/>
    </location>
</feature>
<name>A0A1S8X5E3_OPIVI</name>
<organism evidence="2 3">
    <name type="scientific">Opisthorchis viverrini</name>
    <name type="common">Southeast Asian liver fluke</name>
    <dbReference type="NCBI Taxonomy" id="6198"/>
    <lineage>
        <taxon>Eukaryota</taxon>
        <taxon>Metazoa</taxon>
        <taxon>Spiralia</taxon>
        <taxon>Lophotrochozoa</taxon>
        <taxon>Platyhelminthes</taxon>
        <taxon>Trematoda</taxon>
        <taxon>Digenea</taxon>
        <taxon>Opisthorchiida</taxon>
        <taxon>Opisthorchiata</taxon>
        <taxon>Opisthorchiidae</taxon>
        <taxon>Opisthorchis</taxon>
    </lineage>
</organism>
<feature type="compositionally biased region" description="Polar residues" evidence="1">
    <location>
        <begin position="69"/>
        <end position="85"/>
    </location>
</feature>
<feature type="non-terminal residue" evidence="2">
    <location>
        <position position="1"/>
    </location>
</feature>
<evidence type="ECO:0000256" key="1">
    <source>
        <dbReference type="SAM" id="MobiDB-lite"/>
    </source>
</evidence>
<reference evidence="2 3" key="1">
    <citation type="submission" date="2015-03" db="EMBL/GenBank/DDBJ databases">
        <title>Draft genome of the nematode, Opisthorchis viverrini.</title>
        <authorList>
            <person name="Mitreva M."/>
        </authorList>
    </citation>
    <scope>NUCLEOTIDE SEQUENCE [LARGE SCALE GENOMIC DNA]</scope>
    <source>
        <strain evidence="2">Khon Kaen</strain>
    </source>
</reference>
<keyword evidence="3" id="KW-1185">Reference proteome</keyword>
<dbReference type="EMBL" id="KV891935">
    <property type="protein sequence ID" value="OON21949.1"/>
    <property type="molecule type" value="Genomic_DNA"/>
</dbReference>
<gene>
    <name evidence="2" type="ORF">X801_02151</name>
</gene>
<accession>A0A1S8X5E3</accession>